<dbReference type="HOGENOM" id="CLU_1944876_0_0_6"/>
<evidence type="ECO:0000313" key="2">
    <source>
        <dbReference type="EMBL" id="ACE85532.1"/>
    </source>
</evidence>
<keyword evidence="1" id="KW-0812">Transmembrane</keyword>
<evidence type="ECO:0000256" key="1">
    <source>
        <dbReference type="SAM" id="Phobius"/>
    </source>
</evidence>
<organism evidence="2 3">
    <name type="scientific">Cellvibrio japonicus (strain Ueda107)</name>
    <name type="common">Pseudomonas fluorescens subsp. cellulosa</name>
    <dbReference type="NCBI Taxonomy" id="498211"/>
    <lineage>
        <taxon>Bacteria</taxon>
        <taxon>Pseudomonadati</taxon>
        <taxon>Pseudomonadota</taxon>
        <taxon>Gammaproteobacteria</taxon>
        <taxon>Cellvibrionales</taxon>
        <taxon>Cellvibrionaceae</taxon>
        <taxon>Cellvibrio</taxon>
    </lineage>
</organism>
<dbReference type="Proteomes" id="UP000001036">
    <property type="component" value="Chromosome"/>
</dbReference>
<dbReference type="eggNOG" id="ENOG5031FEI">
    <property type="taxonomic scope" value="Bacteria"/>
</dbReference>
<dbReference type="EMBL" id="CP000934">
    <property type="protein sequence ID" value="ACE85532.1"/>
    <property type="molecule type" value="Genomic_DNA"/>
</dbReference>
<protein>
    <submittedName>
        <fullName evidence="2">Uncharacterized protein</fullName>
    </submittedName>
</protein>
<reference evidence="2 3" key="1">
    <citation type="journal article" date="2008" name="J. Bacteriol.">
        <title>Insights into plant cell wall degradation from the genome sequence of the soil bacterium Cellvibrio japonicus.</title>
        <authorList>
            <person name="Deboy R.T."/>
            <person name="Mongodin E.F."/>
            <person name="Fouts D.E."/>
            <person name="Tailford L.E."/>
            <person name="Khouri H."/>
            <person name="Emerson J.B."/>
            <person name="Mohamoud Y."/>
            <person name="Watkins K."/>
            <person name="Henrissat B."/>
            <person name="Gilbert H.J."/>
            <person name="Nelson K.E."/>
        </authorList>
    </citation>
    <scope>NUCLEOTIDE SEQUENCE [LARGE SCALE GENOMIC DNA]</scope>
    <source>
        <strain evidence="2 3">Ueda107</strain>
    </source>
</reference>
<dbReference type="Pfam" id="PF11216">
    <property type="entry name" value="DUF3012"/>
    <property type="match status" value="1"/>
</dbReference>
<dbReference type="STRING" id="498211.CJA_1905"/>
<dbReference type="InterPro" id="IPR021379">
    <property type="entry name" value="DUF3012"/>
</dbReference>
<keyword evidence="1" id="KW-1133">Transmembrane helix</keyword>
<proteinExistence type="predicted"/>
<sequence>MVVIPKKLDVSMGFVREHKWLVIVMLASVLVIIAGLLTISYTNKQQAAQIQELQRLDQIAKEATQTLLDTAAHAEEPIEDVIPQESVEKVKAMNGQAPAQGSEDWCHWMMVKDADSWTLEEQSLFARHCI</sequence>
<accession>B3PGQ4</accession>
<dbReference type="AlphaFoldDB" id="B3PGQ4"/>
<evidence type="ECO:0000313" key="3">
    <source>
        <dbReference type="Proteomes" id="UP000001036"/>
    </source>
</evidence>
<dbReference type="KEGG" id="cja:CJA_1905"/>
<keyword evidence="1" id="KW-0472">Membrane</keyword>
<feature type="transmembrane region" description="Helical" evidence="1">
    <location>
        <begin position="20"/>
        <end position="41"/>
    </location>
</feature>
<keyword evidence="3" id="KW-1185">Reference proteome</keyword>
<name>B3PGQ4_CELJU</name>
<gene>
    <name evidence="2" type="ordered locus">CJA_1905</name>
</gene>